<organism evidence="1 2">
    <name type="scientific">Dendrobium catenatum</name>
    <dbReference type="NCBI Taxonomy" id="906689"/>
    <lineage>
        <taxon>Eukaryota</taxon>
        <taxon>Viridiplantae</taxon>
        <taxon>Streptophyta</taxon>
        <taxon>Embryophyta</taxon>
        <taxon>Tracheophyta</taxon>
        <taxon>Spermatophyta</taxon>
        <taxon>Magnoliopsida</taxon>
        <taxon>Liliopsida</taxon>
        <taxon>Asparagales</taxon>
        <taxon>Orchidaceae</taxon>
        <taxon>Epidendroideae</taxon>
        <taxon>Malaxideae</taxon>
        <taxon>Dendrobiinae</taxon>
        <taxon>Dendrobium</taxon>
    </lineage>
</organism>
<evidence type="ECO:0000313" key="2">
    <source>
        <dbReference type="Proteomes" id="UP000233837"/>
    </source>
</evidence>
<gene>
    <name evidence="1" type="ORF">MA16_Dca013964</name>
</gene>
<name>A0A2I0XGH7_9ASPA</name>
<keyword evidence="2" id="KW-1185">Reference proteome</keyword>
<dbReference type="EMBL" id="KZ501901">
    <property type="protein sequence ID" value="PKU87017.1"/>
    <property type="molecule type" value="Genomic_DNA"/>
</dbReference>
<accession>A0A2I0XGH7</accession>
<protein>
    <submittedName>
        <fullName evidence="1">Uncharacterized protein</fullName>
    </submittedName>
</protein>
<evidence type="ECO:0000313" key="1">
    <source>
        <dbReference type="EMBL" id="PKU87017.1"/>
    </source>
</evidence>
<sequence>MPQNPLVVEVDPVDALVAPVVVPESVAPSCTTPCLLVSPDGVLTAGVKDDAPSVGIDGEGTLPTVVGLGKKMDDRGVGGFDAILNTTVVFCALSDGDDLLSNNFEESLLNVPLTLVSKDDLQSHISRDSEVMRGDWLHADNSSVDGEDFYEDDLASRTELIKRSGKCRVRNSRKK</sequence>
<dbReference type="AlphaFoldDB" id="A0A2I0XGH7"/>
<dbReference type="Proteomes" id="UP000233837">
    <property type="component" value="Unassembled WGS sequence"/>
</dbReference>
<reference evidence="1 2" key="1">
    <citation type="journal article" date="2016" name="Sci. Rep.">
        <title>The Dendrobium catenatum Lindl. genome sequence provides insights into polysaccharide synthase, floral development and adaptive evolution.</title>
        <authorList>
            <person name="Zhang G.Q."/>
            <person name="Xu Q."/>
            <person name="Bian C."/>
            <person name="Tsai W.C."/>
            <person name="Yeh C.M."/>
            <person name="Liu K.W."/>
            <person name="Yoshida K."/>
            <person name="Zhang L.S."/>
            <person name="Chang S.B."/>
            <person name="Chen F."/>
            <person name="Shi Y."/>
            <person name="Su Y.Y."/>
            <person name="Zhang Y.Q."/>
            <person name="Chen L.J."/>
            <person name="Yin Y."/>
            <person name="Lin M."/>
            <person name="Huang H."/>
            <person name="Deng H."/>
            <person name="Wang Z.W."/>
            <person name="Zhu S.L."/>
            <person name="Zhao X."/>
            <person name="Deng C."/>
            <person name="Niu S.C."/>
            <person name="Huang J."/>
            <person name="Wang M."/>
            <person name="Liu G.H."/>
            <person name="Yang H.J."/>
            <person name="Xiao X.J."/>
            <person name="Hsiao Y.Y."/>
            <person name="Wu W.L."/>
            <person name="Chen Y.Y."/>
            <person name="Mitsuda N."/>
            <person name="Ohme-Takagi M."/>
            <person name="Luo Y.B."/>
            <person name="Van de Peer Y."/>
            <person name="Liu Z.J."/>
        </authorList>
    </citation>
    <scope>NUCLEOTIDE SEQUENCE [LARGE SCALE GENOMIC DNA]</scope>
    <source>
        <tissue evidence="1">The whole plant</tissue>
    </source>
</reference>
<proteinExistence type="predicted"/>
<reference evidence="1 2" key="2">
    <citation type="journal article" date="2017" name="Nature">
        <title>The Apostasia genome and the evolution of orchids.</title>
        <authorList>
            <person name="Zhang G.Q."/>
            <person name="Liu K.W."/>
            <person name="Li Z."/>
            <person name="Lohaus R."/>
            <person name="Hsiao Y.Y."/>
            <person name="Niu S.C."/>
            <person name="Wang J.Y."/>
            <person name="Lin Y.C."/>
            <person name="Xu Q."/>
            <person name="Chen L.J."/>
            <person name="Yoshida K."/>
            <person name="Fujiwara S."/>
            <person name="Wang Z.W."/>
            <person name="Zhang Y.Q."/>
            <person name="Mitsuda N."/>
            <person name="Wang M."/>
            <person name="Liu G.H."/>
            <person name="Pecoraro L."/>
            <person name="Huang H.X."/>
            <person name="Xiao X.J."/>
            <person name="Lin M."/>
            <person name="Wu X.Y."/>
            <person name="Wu W.L."/>
            <person name="Chen Y.Y."/>
            <person name="Chang S.B."/>
            <person name="Sakamoto S."/>
            <person name="Ohme-Takagi M."/>
            <person name="Yagi M."/>
            <person name="Zeng S.J."/>
            <person name="Shen C.Y."/>
            <person name="Yeh C.M."/>
            <person name="Luo Y.B."/>
            <person name="Tsai W.C."/>
            <person name="Van de Peer Y."/>
            <person name="Liu Z.J."/>
        </authorList>
    </citation>
    <scope>NUCLEOTIDE SEQUENCE [LARGE SCALE GENOMIC DNA]</scope>
    <source>
        <tissue evidence="1">The whole plant</tissue>
    </source>
</reference>